<evidence type="ECO:0000256" key="6">
    <source>
        <dbReference type="SAM" id="SignalP"/>
    </source>
</evidence>
<dbReference type="SUPFAM" id="SSF52743">
    <property type="entry name" value="Subtilisin-like"/>
    <property type="match status" value="1"/>
</dbReference>
<organism evidence="8 9">
    <name type="scientific">Neolewinella antarctica</name>
    <dbReference type="NCBI Taxonomy" id="442734"/>
    <lineage>
        <taxon>Bacteria</taxon>
        <taxon>Pseudomonadati</taxon>
        <taxon>Bacteroidota</taxon>
        <taxon>Saprospiria</taxon>
        <taxon>Saprospirales</taxon>
        <taxon>Lewinellaceae</taxon>
        <taxon>Neolewinella</taxon>
    </lineage>
</organism>
<dbReference type="Pfam" id="PF00082">
    <property type="entry name" value="Peptidase_S8"/>
    <property type="match status" value="1"/>
</dbReference>
<feature type="domain" description="Peptidase S8/S53" evidence="7">
    <location>
        <begin position="176"/>
        <end position="449"/>
    </location>
</feature>
<dbReference type="RefSeq" id="WP_168037233.1">
    <property type="nucleotide sequence ID" value="NZ_JAATJH010000002.1"/>
</dbReference>
<evidence type="ECO:0000256" key="4">
    <source>
        <dbReference type="ARBA" id="ARBA00022825"/>
    </source>
</evidence>
<proteinExistence type="inferred from homology"/>
<feature type="active site" description="Charge relay system" evidence="5">
    <location>
        <position position="224"/>
    </location>
</feature>
<reference evidence="8 9" key="1">
    <citation type="submission" date="2020-03" db="EMBL/GenBank/DDBJ databases">
        <title>Genomic Encyclopedia of Type Strains, Phase IV (KMG-IV): sequencing the most valuable type-strain genomes for metagenomic binning, comparative biology and taxonomic classification.</title>
        <authorList>
            <person name="Goeker M."/>
        </authorList>
    </citation>
    <scope>NUCLEOTIDE SEQUENCE [LARGE SCALE GENOMIC DNA]</scope>
    <source>
        <strain evidence="8 9">DSM 105096</strain>
    </source>
</reference>
<keyword evidence="2 5" id="KW-0645">Protease</keyword>
<feature type="active site" description="Charge relay system" evidence="5">
    <location>
        <position position="185"/>
    </location>
</feature>
<dbReference type="Gene3D" id="3.40.50.200">
    <property type="entry name" value="Peptidase S8/S53 domain"/>
    <property type="match status" value="1"/>
</dbReference>
<dbReference type="InterPro" id="IPR023828">
    <property type="entry name" value="Peptidase_S8_Ser-AS"/>
</dbReference>
<evidence type="ECO:0000313" key="9">
    <source>
        <dbReference type="Proteomes" id="UP000770785"/>
    </source>
</evidence>
<dbReference type="InterPro" id="IPR015500">
    <property type="entry name" value="Peptidase_S8_subtilisin-rel"/>
</dbReference>
<dbReference type="PANTHER" id="PTHR43806">
    <property type="entry name" value="PEPTIDASE S8"/>
    <property type="match status" value="1"/>
</dbReference>
<dbReference type="InterPro" id="IPR036852">
    <property type="entry name" value="Peptidase_S8/S53_dom_sf"/>
</dbReference>
<dbReference type="InterPro" id="IPR050131">
    <property type="entry name" value="Peptidase_S8_subtilisin-like"/>
</dbReference>
<evidence type="ECO:0000256" key="1">
    <source>
        <dbReference type="ARBA" id="ARBA00011073"/>
    </source>
</evidence>
<dbReference type="Proteomes" id="UP000770785">
    <property type="component" value="Unassembled WGS sequence"/>
</dbReference>
<dbReference type="PROSITE" id="PS51892">
    <property type="entry name" value="SUBTILASE"/>
    <property type="match status" value="1"/>
</dbReference>
<dbReference type="EMBL" id="JAATJH010000002">
    <property type="protein sequence ID" value="NJC26497.1"/>
    <property type="molecule type" value="Genomic_DNA"/>
</dbReference>
<feature type="active site" description="Charge relay system" evidence="5">
    <location>
        <position position="403"/>
    </location>
</feature>
<comment type="similarity">
    <text evidence="1 5">Belongs to the peptidase S8 family.</text>
</comment>
<protein>
    <recommendedName>
        <fullName evidence="7">Peptidase S8/S53 domain-containing protein</fullName>
    </recommendedName>
</protein>
<keyword evidence="3 5" id="KW-0378">Hydrolase</keyword>
<accession>A0ABX0XBB3</accession>
<dbReference type="PRINTS" id="PR00723">
    <property type="entry name" value="SUBTILISIN"/>
</dbReference>
<sequence>MKSFFLVLAVVMVTVNLTAQDRTETGMYFVGFSDKTGSAGILDNPGAYLSEKALLRRARHGVTVTETDLPLPGSYVNGVKATGVKLWLRSKWMNGVVVAAAGPQLDQLRSLAYVDTVYYVAPVQYDRLAEEPTIPSLDHPAPNIGTIPVNENFYGYGWRNIEAMKGDSLHVWGFRGDGVTVGVLDGGFPNVGYKYFLGYEDEATIPANYDIVQQDSTALDGSTHGATVLSTMATFRPFLFVGTAPAARYVLFTTENSEGEHRLEEINYAVALEIADSAGVDIVNSSLGYTTFGEKGMNYVYEDLTGKKSPASIAASLAFERGMIVVTSAGNSGSDPWKFISVPADAENIFAIGALNSDGSRAYFSSIGPTPDGRIKPDVSALGVEVTAMTASGRGVTGANGTSLASPLVTGLLACLIQAVPGATNREILDAVRATADQAAAPDNERGYGQPNFAAAYRYLMQARK</sequence>
<evidence type="ECO:0000256" key="2">
    <source>
        <dbReference type="ARBA" id="ARBA00022670"/>
    </source>
</evidence>
<name>A0ABX0XBB3_9BACT</name>
<dbReference type="PROSITE" id="PS00138">
    <property type="entry name" value="SUBTILASE_SER"/>
    <property type="match status" value="1"/>
</dbReference>
<evidence type="ECO:0000256" key="5">
    <source>
        <dbReference type="PROSITE-ProRule" id="PRU01240"/>
    </source>
</evidence>
<evidence type="ECO:0000259" key="7">
    <source>
        <dbReference type="Pfam" id="PF00082"/>
    </source>
</evidence>
<dbReference type="PANTHER" id="PTHR43806:SF67">
    <property type="entry name" value="EGF-LIKE DOMAIN-CONTAINING PROTEIN"/>
    <property type="match status" value="1"/>
</dbReference>
<feature type="signal peptide" evidence="6">
    <location>
        <begin position="1"/>
        <end position="19"/>
    </location>
</feature>
<keyword evidence="9" id="KW-1185">Reference proteome</keyword>
<evidence type="ECO:0000313" key="8">
    <source>
        <dbReference type="EMBL" id="NJC26497.1"/>
    </source>
</evidence>
<gene>
    <name evidence="8" type="ORF">GGR27_001996</name>
</gene>
<keyword evidence="6" id="KW-0732">Signal</keyword>
<dbReference type="InterPro" id="IPR017317">
    <property type="entry name" value="Pept_S8_subtilisin_bacteroid-2"/>
</dbReference>
<feature type="chain" id="PRO_5047425691" description="Peptidase S8/S53 domain-containing protein" evidence="6">
    <location>
        <begin position="20"/>
        <end position="465"/>
    </location>
</feature>
<evidence type="ECO:0000256" key="3">
    <source>
        <dbReference type="ARBA" id="ARBA00022801"/>
    </source>
</evidence>
<comment type="caution">
    <text evidence="8">The sequence shown here is derived from an EMBL/GenBank/DDBJ whole genome shotgun (WGS) entry which is preliminary data.</text>
</comment>
<dbReference type="InterPro" id="IPR000209">
    <property type="entry name" value="Peptidase_S8/S53_dom"/>
</dbReference>
<keyword evidence="4 5" id="KW-0720">Serine protease</keyword>
<dbReference type="PIRSF" id="PIRSF037903">
    <property type="entry name" value="Subtilisin_rel_GFO_2223"/>
    <property type="match status" value="1"/>
</dbReference>